<name>M6JIB1_9LEPT</name>
<sequence>MSSDFFISILSFSGRSESFPLIFSEPVSKTLSPFYSSLQNRVPFILNPISVLKQNFGHPVV</sequence>
<dbReference type="AlphaFoldDB" id="M6JIB1"/>
<evidence type="ECO:0000313" key="1">
    <source>
        <dbReference type="EMBL" id="EMN21634.1"/>
    </source>
</evidence>
<comment type="caution">
    <text evidence="1">The sequence shown here is derived from an EMBL/GenBank/DDBJ whole genome shotgun (WGS) entry which is preliminary data.</text>
</comment>
<organism evidence="1 2">
    <name type="scientific">Leptospira santarosai serovar Arenal str. MAVJ 401</name>
    <dbReference type="NCBI Taxonomy" id="1049976"/>
    <lineage>
        <taxon>Bacteria</taxon>
        <taxon>Pseudomonadati</taxon>
        <taxon>Spirochaetota</taxon>
        <taxon>Spirochaetia</taxon>
        <taxon>Leptospirales</taxon>
        <taxon>Leptospiraceae</taxon>
        <taxon>Leptospira</taxon>
    </lineage>
</organism>
<evidence type="ECO:0000313" key="2">
    <source>
        <dbReference type="Proteomes" id="UP000012106"/>
    </source>
</evidence>
<dbReference type="Proteomes" id="UP000012106">
    <property type="component" value="Unassembled WGS sequence"/>
</dbReference>
<protein>
    <submittedName>
        <fullName evidence="1">Uncharacterized protein</fullName>
    </submittedName>
</protein>
<proteinExistence type="predicted"/>
<dbReference type="EMBL" id="AHMU02000050">
    <property type="protein sequence ID" value="EMN21634.1"/>
    <property type="molecule type" value="Genomic_DNA"/>
</dbReference>
<gene>
    <name evidence="1" type="ORF">LEP1GSC063_4079</name>
</gene>
<reference evidence="1 2" key="1">
    <citation type="submission" date="2013-01" db="EMBL/GenBank/DDBJ databases">
        <authorList>
            <person name="Harkins D.M."/>
            <person name="Durkin A.S."/>
            <person name="Brinkac L.M."/>
            <person name="Haft D.H."/>
            <person name="Selengut J.D."/>
            <person name="Sanka R."/>
            <person name="DePew J."/>
            <person name="Purushe J."/>
            <person name="Hartskeerl R.A."/>
            <person name="Ahmed A."/>
            <person name="van der Linden H."/>
            <person name="Goris M.G.A."/>
            <person name="Vinetz J.M."/>
            <person name="Sutton G.G."/>
            <person name="Nierman W.C."/>
            <person name="Fouts D.E."/>
        </authorList>
    </citation>
    <scope>NUCLEOTIDE SEQUENCE [LARGE SCALE GENOMIC DNA]</scope>
    <source>
        <strain evidence="1 2">MAVJ 401</strain>
    </source>
</reference>
<accession>M6JIB1</accession>